<proteinExistence type="predicted"/>
<dbReference type="Proteomes" id="UP001232019">
    <property type="component" value="Chromosome"/>
</dbReference>
<feature type="domain" description="Amine oxidase" evidence="1">
    <location>
        <begin position="13"/>
        <end position="411"/>
    </location>
</feature>
<dbReference type="Gene3D" id="3.50.50.60">
    <property type="entry name" value="FAD/NAD(P)-binding domain"/>
    <property type="match status" value="2"/>
</dbReference>
<organism evidence="2">
    <name type="scientific">Marivirga arenosa</name>
    <dbReference type="NCBI Taxonomy" id="3059076"/>
    <lineage>
        <taxon>Bacteria</taxon>
        <taxon>Pseudomonadati</taxon>
        <taxon>Bacteroidota</taxon>
        <taxon>Cytophagia</taxon>
        <taxon>Cytophagales</taxon>
        <taxon>Marivirgaceae</taxon>
        <taxon>Marivirga</taxon>
    </lineage>
</organism>
<protein>
    <submittedName>
        <fullName evidence="2">NAD(P)/FAD-dependent oxidoreductase</fullName>
        <ecNumber evidence="2">1.-.-.-</ecNumber>
    </submittedName>
</protein>
<dbReference type="AlphaFoldDB" id="A0AA49GBY5"/>
<dbReference type="KEGG" id="marp:QYS47_26140"/>
<name>A0AA49GBY5_9BACT</name>
<evidence type="ECO:0000313" key="2">
    <source>
        <dbReference type="EMBL" id="WKK80566.2"/>
    </source>
</evidence>
<dbReference type="EMBL" id="CP129968">
    <property type="protein sequence ID" value="WKK80566.2"/>
    <property type="molecule type" value="Genomic_DNA"/>
</dbReference>
<dbReference type="RefSeq" id="WP_322346009.1">
    <property type="nucleotide sequence ID" value="NZ_CP129968.2"/>
</dbReference>
<gene>
    <name evidence="2" type="ORF">QYS47_26140</name>
</gene>
<reference evidence="2" key="1">
    <citation type="submission" date="2023-08" db="EMBL/GenBank/DDBJ databases">
        <title>Comparative genomics and taxonomic characterization of three novel marine species of genus Marivirga.</title>
        <authorList>
            <person name="Muhammad N."/>
            <person name="Kim S.-G."/>
        </authorList>
    </citation>
    <scope>NUCLEOTIDE SEQUENCE</scope>
    <source>
        <strain evidence="2">BKB1-2</strain>
    </source>
</reference>
<dbReference type="InterPro" id="IPR002937">
    <property type="entry name" value="Amino_oxidase"/>
</dbReference>
<dbReference type="Pfam" id="PF01593">
    <property type="entry name" value="Amino_oxidase"/>
    <property type="match status" value="1"/>
</dbReference>
<dbReference type="EC" id="1.-.-.-" evidence="2"/>
<sequence length="422" mass="46881">MQNEKIVIIGAGLSGLTAAIELEKAGFKPTILEGSESIGGRVKTDKVDGYLLDHGFQVLLTAYPEAKRYLDYDKLNLKRFNPGAQIIDSKNGSYKISDPLRQPNSIFSMLFSPVGTLGDKLKIFQWNRNLKNTSIGQIFEKKETTALAFLQDKGFSEQIIQQFFKPFFGGIFLENELNTSSRMLEFVFKMFGEGFAAIPEDGMQKIPEMLADQLSQTEIKLGHKVAKVGLRKVILDSGEELEADAIIIATKPEKLLPQLSGQFSKDQKVTNLYFSSDIDPIGKPLIALVPEEKYLTNNVTVMSDTSSKYAPEGSNLISVSVTKDYNENEAQLKTKVLNELIELFPKLKEATIEHLKTFNIPHALPQVDDFQNQLKPSQSKVQEGVYLAGDYLLNGSINAAMASGRFAAQAIYDDLKGQGFRN</sequence>
<accession>A0AA49GBY5</accession>
<evidence type="ECO:0000259" key="1">
    <source>
        <dbReference type="Pfam" id="PF01593"/>
    </source>
</evidence>
<dbReference type="PANTHER" id="PTHR42841">
    <property type="entry name" value="AMINE OXIDASE"/>
    <property type="match status" value="1"/>
</dbReference>
<dbReference type="GO" id="GO:0016491">
    <property type="term" value="F:oxidoreductase activity"/>
    <property type="evidence" value="ECO:0007669"/>
    <property type="project" value="UniProtKB-KW"/>
</dbReference>
<keyword evidence="2" id="KW-0560">Oxidoreductase</keyword>
<dbReference type="SUPFAM" id="SSF51905">
    <property type="entry name" value="FAD/NAD(P)-binding domain"/>
    <property type="match status" value="1"/>
</dbReference>
<dbReference type="InterPro" id="IPR036188">
    <property type="entry name" value="FAD/NAD-bd_sf"/>
</dbReference>